<evidence type="ECO:0000256" key="3">
    <source>
        <dbReference type="ARBA" id="ARBA00025699"/>
    </source>
</evidence>
<dbReference type="AlphaFoldDB" id="A0A7S4V2R1"/>
<reference evidence="7" key="1">
    <citation type="submission" date="2021-01" db="EMBL/GenBank/DDBJ databases">
        <authorList>
            <person name="Corre E."/>
            <person name="Pelletier E."/>
            <person name="Niang G."/>
            <person name="Scheremetjew M."/>
            <person name="Finn R."/>
            <person name="Kale V."/>
            <person name="Holt S."/>
            <person name="Cochrane G."/>
            <person name="Meng A."/>
            <person name="Brown T."/>
            <person name="Cohen L."/>
        </authorList>
    </citation>
    <scope>NUCLEOTIDE SEQUENCE</scope>
    <source>
        <strain evidence="7">CCMP3105</strain>
    </source>
</reference>
<evidence type="ECO:0000256" key="5">
    <source>
        <dbReference type="SAM" id="Phobius"/>
    </source>
</evidence>
<comment type="function">
    <text evidence="3">Specifically methylates the N3 position of the uracil ring of uridine 1498 (m3U1498) in 16S rRNA. Acts on the fully assembled 30S ribosomal subunit.</text>
</comment>
<evidence type="ECO:0000313" key="7">
    <source>
        <dbReference type="EMBL" id="CAE4586377.1"/>
    </source>
</evidence>
<dbReference type="Gene3D" id="3.40.1280.10">
    <property type="match status" value="1"/>
</dbReference>
<feature type="domain" description="Ribosomal RNA small subunit methyltransferase E methyltransferase" evidence="6">
    <location>
        <begin position="18"/>
        <end position="98"/>
    </location>
</feature>
<dbReference type="EMBL" id="HBNR01031956">
    <property type="protein sequence ID" value="CAE4586377.1"/>
    <property type="molecule type" value="Transcribed_RNA"/>
</dbReference>
<dbReference type="NCBIfam" id="TIGR00046">
    <property type="entry name" value="RsmE family RNA methyltransferase"/>
    <property type="match status" value="1"/>
</dbReference>
<protein>
    <recommendedName>
        <fullName evidence="2">16S rRNA (uracil(1498)-N(3))-methyltransferase</fullName>
        <ecNumber evidence="2">2.1.1.193</ecNumber>
    </recommendedName>
</protein>
<dbReference type="InterPro" id="IPR029026">
    <property type="entry name" value="tRNA_m1G_MTases_N"/>
</dbReference>
<gene>
    <name evidence="7" type="ORF">AMON00008_LOCUS21884</name>
</gene>
<keyword evidence="5" id="KW-0472">Membrane</keyword>
<dbReference type="InterPro" id="IPR006700">
    <property type="entry name" value="RsmE"/>
</dbReference>
<name>A0A7S4V2R1_9DINO</name>
<dbReference type="InterPro" id="IPR029028">
    <property type="entry name" value="Alpha/beta_knot_MTases"/>
</dbReference>
<accession>A0A7S4V2R1</accession>
<evidence type="ECO:0000259" key="6">
    <source>
        <dbReference type="Pfam" id="PF04452"/>
    </source>
</evidence>
<comment type="catalytic activity">
    <reaction evidence="4">
        <text>uridine(1498) in 16S rRNA + S-adenosyl-L-methionine = N(3)-methyluridine(1498) in 16S rRNA + S-adenosyl-L-homocysteine + H(+)</text>
        <dbReference type="Rhea" id="RHEA:42920"/>
        <dbReference type="Rhea" id="RHEA-COMP:10283"/>
        <dbReference type="Rhea" id="RHEA-COMP:10284"/>
        <dbReference type="ChEBI" id="CHEBI:15378"/>
        <dbReference type="ChEBI" id="CHEBI:57856"/>
        <dbReference type="ChEBI" id="CHEBI:59789"/>
        <dbReference type="ChEBI" id="CHEBI:65315"/>
        <dbReference type="ChEBI" id="CHEBI:74502"/>
        <dbReference type="EC" id="2.1.1.193"/>
    </reaction>
</comment>
<evidence type="ECO:0000256" key="1">
    <source>
        <dbReference type="ARBA" id="ARBA00005528"/>
    </source>
</evidence>
<comment type="similarity">
    <text evidence="1">Belongs to the RNA methyltransferase RsmE family.</text>
</comment>
<organism evidence="7">
    <name type="scientific">Alexandrium monilatum</name>
    <dbReference type="NCBI Taxonomy" id="311494"/>
    <lineage>
        <taxon>Eukaryota</taxon>
        <taxon>Sar</taxon>
        <taxon>Alveolata</taxon>
        <taxon>Dinophyceae</taxon>
        <taxon>Gonyaulacales</taxon>
        <taxon>Pyrocystaceae</taxon>
        <taxon>Alexandrium</taxon>
    </lineage>
</organism>
<dbReference type="SUPFAM" id="SSF75217">
    <property type="entry name" value="alpha/beta knot"/>
    <property type="match status" value="1"/>
</dbReference>
<evidence type="ECO:0000256" key="4">
    <source>
        <dbReference type="ARBA" id="ARBA00047944"/>
    </source>
</evidence>
<sequence length="174" mass="18083">MRARPFVEDALDELCPPDMLRLLCHPDDVGTRVRDAVAAARDGGPQRAPPRGVLLAIGPEGGWVDFELELLRRRGFVQVSLGPRILSTDVALVALVTLAVDALAAPAPAADQDERSQGSALGAELSRGRAARAPVLWSASGGWALLAHVALGALCVLVGSSARRRACPPALGCG</sequence>
<keyword evidence="5" id="KW-1133">Transmembrane helix</keyword>
<keyword evidence="5" id="KW-0812">Transmembrane</keyword>
<dbReference type="InterPro" id="IPR046886">
    <property type="entry name" value="RsmE_MTase_dom"/>
</dbReference>
<dbReference type="EC" id="2.1.1.193" evidence="2"/>
<proteinExistence type="inferred from homology"/>
<dbReference type="GO" id="GO:0006364">
    <property type="term" value="P:rRNA processing"/>
    <property type="evidence" value="ECO:0007669"/>
    <property type="project" value="InterPro"/>
</dbReference>
<dbReference type="GO" id="GO:0008168">
    <property type="term" value="F:methyltransferase activity"/>
    <property type="evidence" value="ECO:0007669"/>
    <property type="project" value="InterPro"/>
</dbReference>
<evidence type="ECO:0000256" key="2">
    <source>
        <dbReference type="ARBA" id="ARBA00012328"/>
    </source>
</evidence>
<dbReference type="Pfam" id="PF04452">
    <property type="entry name" value="Methyltrans_RNA"/>
    <property type="match status" value="1"/>
</dbReference>
<feature type="transmembrane region" description="Helical" evidence="5">
    <location>
        <begin position="135"/>
        <end position="158"/>
    </location>
</feature>